<dbReference type="Proteomes" id="UP000005707">
    <property type="component" value="Unassembled WGS sequence"/>
</dbReference>
<reference evidence="1 2" key="2">
    <citation type="journal article" date="2013" name="PLoS ONE">
        <title>INDIGO - INtegrated Data Warehouse of MIcrobial GenOmes with Examples from the Red Sea Extremophiles.</title>
        <authorList>
            <person name="Alam I."/>
            <person name="Antunes A."/>
            <person name="Kamau A.A."/>
            <person name="Ba Alawi W."/>
            <person name="Kalkatawi M."/>
            <person name="Stingl U."/>
            <person name="Bajic V.B."/>
        </authorList>
    </citation>
    <scope>NUCLEOTIDE SEQUENCE [LARGE SCALE GENOMIC DNA]</scope>
    <source>
        <strain evidence="1 2">SSD-17B</strain>
    </source>
</reference>
<comment type="caution">
    <text evidence="1">The sequence shown here is derived from an EMBL/GenBank/DDBJ whole genome shotgun (WGS) entry which is preliminary data.</text>
</comment>
<keyword evidence="2" id="KW-1185">Reference proteome</keyword>
<proteinExistence type="predicted"/>
<organism evidence="1 2">
    <name type="scientific">Haloplasma contractile SSD-17B</name>
    <dbReference type="NCBI Taxonomy" id="1033810"/>
    <lineage>
        <taxon>Bacteria</taxon>
        <taxon>Bacillati</taxon>
        <taxon>Mycoplasmatota</taxon>
        <taxon>Mollicutes</taxon>
        <taxon>Haloplasmatales</taxon>
        <taxon>Haloplasmataceae</taxon>
        <taxon>Haloplasma</taxon>
    </lineage>
</organism>
<evidence type="ECO:0000313" key="2">
    <source>
        <dbReference type="Proteomes" id="UP000005707"/>
    </source>
</evidence>
<dbReference type="RefSeq" id="WP_008827264.1">
    <property type="nucleotide sequence ID" value="NZ_AFNU02000012.1"/>
</dbReference>
<dbReference type="EMBL" id="AFNU02000012">
    <property type="protein sequence ID" value="ERJ11362.1"/>
    <property type="molecule type" value="Genomic_DNA"/>
</dbReference>
<name>F7Q0Y3_9MOLU</name>
<protein>
    <submittedName>
        <fullName evidence="1">Uncharacterized protein</fullName>
    </submittedName>
</protein>
<dbReference type="InParanoid" id="F7Q0Y3"/>
<accession>F7Q0Y3</accession>
<dbReference type="AlphaFoldDB" id="F7Q0Y3"/>
<gene>
    <name evidence="1" type="ORF">HLPCO_002664</name>
</gene>
<reference evidence="1 2" key="1">
    <citation type="journal article" date="2011" name="J. Bacteriol.">
        <title>Genome sequence of Haloplasma contractile, an unusual contractile bacterium from a deep-sea anoxic brine lake.</title>
        <authorList>
            <person name="Antunes A."/>
            <person name="Alam I."/>
            <person name="El Dorry H."/>
            <person name="Siam R."/>
            <person name="Robertson A."/>
            <person name="Bajic V.B."/>
            <person name="Stingl U."/>
        </authorList>
    </citation>
    <scope>NUCLEOTIDE SEQUENCE [LARGE SCALE GENOMIC DNA]</scope>
    <source>
        <strain evidence="1 2">SSD-17B</strain>
    </source>
</reference>
<sequence length="56" mass="6790">MNDDIFPERQYDQIAIVNYFANDYERYNYTTSRLNDYTKKILASDHQGNWFMGEDV</sequence>
<evidence type="ECO:0000313" key="1">
    <source>
        <dbReference type="EMBL" id="ERJ11362.1"/>
    </source>
</evidence>